<accession>A0A0E9PH77</accession>
<evidence type="ECO:0000313" key="1">
    <source>
        <dbReference type="EMBL" id="JAH03218.1"/>
    </source>
</evidence>
<organism evidence="1">
    <name type="scientific">Anguilla anguilla</name>
    <name type="common">European freshwater eel</name>
    <name type="synonym">Muraena anguilla</name>
    <dbReference type="NCBI Taxonomy" id="7936"/>
    <lineage>
        <taxon>Eukaryota</taxon>
        <taxon>Metazoa</taxon>
        <taxon>Chordata</taxon>
        <taxon>Craniata</taxon>
        <taxon>Vertebrata</taxon>
        <taxon>Euteleostomi</taxon>
        <taxon>Actinopterygii</taxon>
        <taxon>Neopterygii</taxon>
        <taxon>Teleostei</taxon>
        <taxon>Anguilliformes</taxon>
        <taxon>Anguillidae</taxon>
        <taxon>Anguilla</taxon>
    </lineage>
</organism>
<proteinExistence type="predicted"/>
<dbReference type="EMBL" id="GBXM01105359">
    <property type="protein sequence ID" value="JAH03218.1"/>
    <property type="molecule type" value="Transcribed_RNA"/>
</dbReference>
<protein>
    <submittedName>
        <fullName evidence="1">Uncharacterized protein</fullName>
    </submittedName>
</protein>
<name>A0A0E9PH77_ANGAN</name>
<reference evidence="1" key="1">
    <citation type="submission" date="2014-11" db="EMBL/GenBank/DDBJ databases">
        <authorList>
            <person name="Amaro Gonzalez C."/>
        </authorList>
    </citation>
    <scope>NUCLEOTIDE SEQUENCE</scope>
</reference>
<sequence length="55" mass="6056">MNAAVLLCENVFNLQAPPLSNNKHLLQQLVMHGSTQTMEILYFCGGNTAVSRSCF</sequence>
<reference evidence="1" key="2">
    <citation type="journal article" date="2015" name="Fish Shellfish Immunol.">
        <title>Early steps in the European eel (Anguilla anguilla)-Vibrio vulnificus interaction in the gills: Role of the RtxA13 toxin.</title>
        <authorList>
            <person name="Callol A."/>
            <person name="Pajuelo D."/>
            <person name="Ebbesson L."/>
            <person name="Teles M."/>
            <person name="MacKenzie S."/>
            <person name="Amaro C."/>
        </authorList>
    </citation>
    <scope>NUCLEOTIDE SEQUENCE</scope>
</reference>
<dbReference type="AlphaFoldDB" id="A0A0E9PH77"/>